<organism evidence="2 3">
    <name type="scientific">Austropuccinia psidii MF-1</name>
    <dbReference type="NCBI Taxonomy" id="1389203"/>
    <lineage>
        <taxon>Eukaryota</taxon>
        <taxon>Fungi</taxon>
        <taxon>Dikarya</taxon>
        <taxon>Basidiomycota</taxon>
        <taxon>Pucciniomycotina</taxon>
        <taxon>Pucciniomycetes</taxon>
        <taxon>Pucciniales</taxon>
        <taxon>Sphaerophragmiaceae</taxon>
        <taxon>Austropuccinia</taxon>
    </lineage>
</organism>
<proteinExistence type="predicted"/>
<feature type="region of interest" description="Disordered" evidence="1">
    <location>
        <begin position="41"/>
        <end position="200"/>
    </location>
</feature>
<evidence type="ECO:0000256" key="1">
    <source>
        <dbReference type="SAM" id="MobiDB-lite"/>
    </source>
</evidence>
<keyword evidence="3" id="KW-1185">Reference proteome</keyword>
<dbReference type="EMBL" id="AVOT02052744">
    <property type="protein sequence ID" value="MBW0547655.1"/>
    <property type="molecule type" value="Genomic_DNA"/>
</dbReference>
<evidence type="ECO:0000313" key="3">
    <source>
        <dbReference type="Proteomes" id="UP000765509"/>
    </source>
</evidence>
<gene>
    <name evidence="2" type="ORF">O181_087370</name>
</gene>
<comment type="caution">
    <text evidence="2">The sequence shown here is derived from an EMBL/GenBank/DDBJ whole genome shotgun (WGS) entry which is preliminary data.</text>
</comment>
<feature type="region of interest" description="Disordered" evidence="1">
    <location>
        <begin position="1"/>
        <end position="26"/>
    </location>
</feature>
<protein>
    <submittedName>
        <fullName evidence="2">Uncharacterized protein</fullName>
    </submittedName>
</protein>
<reference evidence="2" key="1">
    <citation type="submission" date="2021-03" db="EMBL/GenBank/DDBJ databases">
        <title>Draft genome sequence of rust myrtle Austropuccinia psidii MF-1, a brazilian biotype.</title>
        <authorList>
            <person name="Quecine M.C."/>
            <person name="Pachon D.M.R."/>
            <person name="Bonatelli M.L."/>
            <person name="Correr F.H."/>
            <person name="Franceschini L.M."/>
            <person name="Leite T.F."/>
            <person name="Margarido G.R.A."/>
            <person name="Almeida C.A."/>
            <person name="Ferrarezi J.A."/>
            <person name="Labate C.A."/>
        </authorList>
    </citation>
    <scope>NUCLEOTIDE SEQUENCE</scope>
    <source>
        <strain evidence="2">MF-1</strain>
    </source>
</reference>
<feature type="compositionally biased region" description="Polar residues" evidence="1">
    <location>
        <begin position="57"/>
        <end position="69"/>
    </location>
</feature>
<dbReference type="Proteomes" id="UP000765509">
    <property type="component" value="Unassembled WGS sequence"/>
</dbReference>
<feature type="compositionally biased region" description="Basic and acidic residues" evidence="1">
    <location>
        <begin position="177"/>
        <end position="192"/>
    </location>
</feature>
<feature type="compositionally biased region" description="Polar residues" evidence="1">
    <location>
        <begin position="86"/>
        <end position="102"/>
    </location>
</feature>
<evidence type="ECO:0000313" key="2">
    <source>
        <dbReference type="EMBL" id="MBW0547655.1"/>
    </source>
</evidence>
<accession>A0A9Q3P1R9</accession>
<dbReference type="AlphaFoldDB" id="A0A9Q3P1R9"/>
<sequence length="200" mass="21765">MPQGAQSRTPPPKSAQASLANQTRTPSLKSCQRVFFSQPLVVEPSPTHAQSRCPRKQSGSCSSQTVTRFPQSSSPDLPSPPKRQKTQAAKQPYTQSSPASTSSHKRMHSRCVIELSDTTTDEDTPSPPKKPKQASLSYQLPPSRPSATNAPSASHVPANFCLPSHPSSDLSSDVYDSDNHHHEMRTAEEQLNAREALINE</sequence>
<feature type="compositionally biased region" description="Polar residues" evidence="1">
    <location>
        <begin position="15"/>
        <end position="26"/>
    </location>
</feature>
<feature type="compositionally biased region" description="Polar residues" evidence="1">
    <location>
        <begin position="134"/>
        <end position="152"/>
    </location>
</feature>
<feature type="compositionally biased region" description="Low complexity" evidence="1">
    <location>
        <begin position="162"/>
        <end position="174"/>
    </location>
</feature>
<name>A0A9Q3P1R9_9BASI</name>